<dbReference type="Proteomes" id="UP001318860">
    <property type="component" value="Unassembled WGS sequence"/>
</dbReference>
<sequence length="555" mass="62485">MKLLVPSSLVPSRLLVSFTPYKSLSSASFSYSAEETTNIPLPNSDSIEANPSPEPQNSIKSETFQTPISENTRLSQSFVVDTLLSHINDPSSALEYFKWVEKQRGFVREIGDSFFVLIHILVSSRNHNASVRNLLNNYLSSDFAPSGAVLVDHLINCSDKFGFGLKPPVFSYSLNGYVKAQRYRDAEECFNALVSRGIKPCVLILNHFLNSLLKESMIDEARGLFRDIISKKLEYDCATIYMMMCASLREGKVKEAEKYFMLTKNSEIKLDPPVYYTAIRAACMKLDSNVACSLLNEMKEMGWVPPEGTFTHLICTCVKQRNMVEALRLKDEMINIGHSMNLVVATSLMKGYYQQGDLHSSLALFDKIVKDGLAPNKVTYAVLIEGCCINRNMVKARELYMQMKFEGIPPTVYIVSSLIRGYLQSQLTGEATELFDEAVKDGITNIITYNNLISWFCEKGRVDDACRIWDKMIDQGVEPTVVSYNNMILGNCRKGNMDVALDLLSEMTARNLKANNPLEVIGQQHRVLCVVLPGELNVEQHPTFSDIRNFMEANR</sequence>
<evidence type="ECO:0000256" key="1">
    <source>
        <dbReference type="ARBA" id="ARBA00007626"/>
    </source>
</evidence>
<dbReference type="PANTHER" id="PTHR47938:SF7">
    <property type="entry name" value="PENTACOTRIPEPTIDE-REPEAT REGION OF PRORP DOMAIN-CONTAINING PROTEIN"/>
    <property type="match status" value="1"/>
</dbReference>
<evidence type="ECO:0000256" key="2">
    <source>
        <dbReference type="ARBA" id="ARBA00022737"/>
    </source>
</evidence>
<evidence type="ECO:0008006" key="7">
    <source>
        <dbReference type="Google" id="ProtNLM"/>
    </source>
</evidence>
<dbReference type="Gene3D" id="1.25.40.10">
    <property type="entry name" value="Tetratricopeptide repeat domain"/>
    <property type="match status" value="4"/>
</dbReference>
<feature type="repeat" description="PPR" evidence="3">
    <location>
        <begin position="480"/>
        <end position="514"/>
    </location>
</feature>
<gene>
    <name evidence="5" type="ORF">DH2020_006118</name>
</gene>
<keyword evidence="2" id="KW-0677">Repeat</keyword>
<feature type="repeat" description="PPR" evidence="3">
    <location>
        <begin position="341"/>
        <end position="375"/>
    </location>
</feature>
<dbReference type="Pfam" id="PF01535">
    <property type="entry name" value="PPR"/>
    <property type="match status" value="4"/>
</dbReference>
<comment type="similarity">
    <text evidence="1">Belongs to the PPR family. P subfamily.</text>
</comment>
<dbReference type="PANTHER" id="PTHR47938">
    <property type="entry name" value="RESPIRATORY COMPLEX I CHAPERONE (CIA84), PUTATIVE (AFU_ORTHOLOGUE AFUA_2G06020)-RELATED"/>
    <property type="match status" value="1"/>
</dbReference>
<evidence type="ECO:0000256" key="4">
    <source>
        <dbReference type="SAM" id="MobiDB-lite"/>
    </source>
</evidence>
<reference evidence="5 6" key="1">
    <citation type="journal article" date="2021" name="Comput. Struct. Biotechnol. J.">
        <title>De novo genome assembly of the potent medicinal plant Rehmannia glutinosa using nanopore technology.</title>
        <authorList>
            <person name="Ma L."/>
            <person name="Dong C."/>
            <person name="Song C."/>
            <person name="Wang X."/>
            <person name="Zheng X."/>
            <person name="Niu Y."/>
            <person name="Chen S."/>
            <person name="Feng W."/>
        </authorList>
    </citation>
    <scope>NUCLEOTIDE SEQUENCE [LARGE SCALE GENOMIC DNA]</scope>
    <source>
        <strain evidence="5">DH-2019</strain>
    </source>
</reference>
<evidence type="ECO:0000313" key="6">
    <source>
        <dbReference type="Proteomes" id="UP001318860"/>
    </source>
</evidence>
<dbReference type="EMBL" id="JABTTQ020000004">
    <property type="protein sequence ID" value="KAK6158804.1"/>
    <property type="molecule type" value="Genomic_DNA"/>
</dbReference>
<organism evidence="5 6">
    <name type="scientific">Rehmannia glutinosa</name>
    <name type="common">Chinese foxglove</name>
    <dbReference type="NCBI Taxonomy" id="99300"/>
    <lineage>
        <taxon>Eukaryota</taxon>
        <taxon>Viridiplantae</taxon>
        <taxon>Streptophyta</taxon>
        <taxon>Embryophyta</taxon>
        <taxon>Tracheophyta</taxon>
        <taxon>Spermatophyta</taxon>
        <taxon>Magnoliopsida</taxon>
        <taxon>eudicotyledons</taxon>
        <taxon>Gunneridae</taxon>
        <taxon>Pentapetalae</taxon>
        <taxon>asterids</taxon>
        <taxon>lamiids</taxon>
        <taxon>Lamiales</taxon>
        <taxon>Orobanchaceae</taxon>
        <taxon>Rehmannieae</taxon>
        <taxon>Rehmannia</taxon>
    </lineage>
</organism>
<name>A0ABR0XHZ9_REHGL</name>
<feature type="repeat" description="PPR" evidence="3">
    <location>
        <begin position="166"/>
        <end position="200"/>
    </location>
</feature>
<feature type="region of interest" description="Disordered" evidence="4">
    <location>
        <begin position="40"/>
        <end position="60"/>
    </location>
</feature>
<keyword evidence="6" id="KW-1185">Reference proteome</keyword>
<protein>
    <recommendedName>
        <fullName evidence="7">Pentatricopeptide repeat-containing protein</fullName>
    </recommendedName>
</protein>
<dbReference type="InterPro" id="IPR011990">
    <property type="entry name" value="TPR-like_helical_dom_sf"/>
</dbReference>
<evidence type="ECO:0000256" key="3">
    <source>
        <dbReference type="PROSITE-ProRule" id="PRU00708"/>
    </source>
</evidence>
<dbReference type="InterPro" id="IPR002885">
    <property type="entry name" value="PPR_rpt"/>
</dbReference>
<evidence type="ECO:0000313" key="5">
    <source>
        <dbReference type="EMBL" id="KAK6158804.1"/>
    </source>
</evidence>
<comment type="caution">
    <text evidence="5">The sequence shown here is derived from an EMBL/GenBank/DDBJ whole genome shotgun (WGS) entry which is preliminary data.</text>
</comment>
<dbReference type="SUPFAM" id="SSF81901">
    <property type="entry name" value="HCP-like"/>
    <property type="match status" value="1"/>
</dbReference>
<dbReference type="Pfam" id="PF13041">
    <property type="entry name" value="PPR_2"/>
    <property type="match status" value="2"/>
</dbReference>
<feature type="repeat" description="PPR" evidence="3">
    <location>
        <begin position="445"/>
        <end position="479"/>
    </location>
</feature>
<dbReference type="PROSITE" id="PS51375">
    <property type="entry name" value="PPR"/>
    <property type="match status" value="5"/>
</dbReference>
<dbReference type="NCBIfam" id="TIGR00756">
    <property type="entry name" value="PPR"/>
    <property type="match status" value="6"/>
</dbReference>
<accession>A0ABR0XHZ9</accession>
<proteinExistence type="inferred from homology"/>
<feature type="repeat" description="PPR" evidence="3">
    <location>
        <begin position="376"/>
        <end position="410"/>
    </location>
</feature>